<dbReference type="PANTHER" id="PTHR21047:SF2">
    <property type="entry name" value="THYMIDINE DIPHOSPHO-4-KETO-RHAMNOSE 3,5-EPIMERASE"/>
    <property type="match status" value="1"/>
</dbReference>
<dbReference type="EC" id="5.1.3.13" evidence="3 7"/>
<name>A0A217EHG2_9GAMM</name>
<evidence type="ECO:0000313" key="9">
    <source>
        <dbReference type="Proteomes" id="UP000243463"/>
    </source>
</evidence>
<gene>
    <name evidence="8" type="ORF">SAMN05444584_1928</name>
</gene>
<feature type="site" description="Participates in a stacking interaction with the thymidine ring of dTDP-4-oxo-6-deoxyglucose" evidence="6">
    <location>
        <position position="144"/>
    </location>
</feature>
<sequence>MNMNVIETKIKGLLILEPRVFGDDRGWFMESFNQHNFEKALTERGLDVPQFVQDNHSFSQQGVLRGLHYQLDPHAQGKLVRVVQGRAWDVAVDIREGSETFGEWVGIELTGENHKQFWIPAGFAHGFVALEDNTQFLYKTTNYYSKESERSIVWNDAELNIAWPLDQSLTPLVSDKDKDSVGLADAIKQNNIFINVT</sequence>
<evidence type="ECO:0000256" key="4">
    <source>
        <dbReference type="ARBA" id="ARBA00019595"/>
    </source>
</evidence>
<comment type="function">
    <text evidence="2 7">Catalyzes the epimerization of the C3' and C5'positions of dTDP-6-deoxy-D-xylo-4-hexulose, forming dTDP-6-deoxy-L-lyxo-4-hexulose.</text>
</comment>
<reference evidence="9" key="1">
    <citation type="submission" date="2017-06" db="EMBL/GenBank/DDBJ databases">
        <authorList>
            <person name="Varghese N."/>
            <person name="Submissions S."/>
        </authorList>
    </citation>
    <scope>NUCLEOTIDE SEQUENCE [LARGE SCALE GENOMIC DNA]</scope>
    <source>
        <strain evidence="9">ANC 5114</strain>
    </source>
</reference>
<dbReference type="GO" id="GO:0008830">
    <property type="term" value="F:dTDP-4-dehydrorhamnose 3,5-epimerase activity"/>
    <property type="evidence" value="ECO:0007669"/>
    <property type="project" value="UniProtKB-UniRule"/>
</dbReference>
<feature type="active site" description="Proton acceptor" evidence="5">
    <location>
        <position position="68"/>
    </location>
</feature>
<protein>
    <recommendedName>
        <fullName evidence="4 7">dTDP-4-dehydrorhamnose 3,5-epimerase</fullName>
        <ecNumber evidence="3 7">5.1.3.13</ecNumber>
    </recommendedName>
    <alternativeName>
        <fullName evidence="7">Thymidine diphospho-4-keto-rhamnose 3,5-epimerase</fullName>
    </alternativeName>
</protein>
<dbReference type="InterPro" id="IPR011051">
    <property type="entry name" value="RmlC_Cupin_sf"/>
</dbReference>
<dbReference type="InterPro" id="IPR000888">
    <property type="entry name" value="RmlC-like"/>
</dbReference>
<dbReference type="InterPro" id="IPR014710">
    <property type="entry name" value="RmlC-like_jellyroll"/>
</dbReference>
<dbReference type="AlphaFoldDB" id="A0A217EHG2"/>
<evidence type="ECO:0000313" key="8">
    <source>
        <dbReference type="EMBL" id="SNQ29949.1"/>
    </source>
</evidence>
<comment type="similarity">
    <text evidence="7">Belongs to the dTDP-4-dehydrorhamnose 3,5-epimerase family.</text>
</comment>
<evidence type="ECO:0000256" key="6">
    <source>
        <dbReference type="PIRSR" id="PIRSR600888-3"/>
    </source>
</evidence>
<comment type="catalytic activity">
    <reaction evidence="1 7">
        <text>dTDP-4-dehydro-6-deoxy-alpha-D-glucose = dTDP-4-dehydro-beta-L-rhamnose</text>
        <dbReference type="Rhea" id="RHEA:16969"/>
        <dbReference type="ChEBI" id="CHEBI:57649"/>
        <dbReference type="ChEBI" id="CHEBI:62830"/>
        <dbReference type="EC" id="5.1.3.13"/>
    </reaction>
</comment>
<feature type="active site" description="Proton donor" evidence="5">
    <location>
        <position position="138"/>
    </location>
</feature>
<dbReference type="UniPathway" id="UPA00124"/>
<evidence type="ECO:0000256" key="7">
    <source>
        <dbReference type="RuleBase" id="RU364069"/>
    </source>
</evidence>
<organism evidence="8 9">
    <name type="scientific">Acinetobacter apis</name>
    <dbReference type="NCBI Taxonomy" id="1229165"/>
    <lineage>
        <taxon>Bacteria</taxon>
        <taxon>Pseudomonadati</taxon>
        <taxon>Pseudomonadota</taxon>
        <taxon>Gammaproteobacteria</taxon>
        <taxon>Moraxellales</taxon>
        <taxon>Moraxellaceae</taxon>
        <taxon>Acinetobacter</taxon>
    </lineage>
</organism>
<dbReference type="NCBIfam" id="TIGR01221">
    <property type="entry name" value="rmlC"/>
    <property type="match status" value="1"/>
</dbReference>
<dbReference type="Pfam" id="PF00908">
    <property type="entry name" value="dTDP_sugar_isom"/>
    <property type="match status" value="1"/>
</dbReference>
<dbReference type="CDD" id="cd00438">
    <property type="entry name" value="cupin_RmlC"/>
    <property type="match status" value="1"/>
</dbReference>
<comment type="subunit">
    <text evidence="7">Homodimer.</text>
</comment>
<dbReference type="GO" id="GO:0005829">
    <property type="term" value="C:cytosol"/>
    <property type="evidence" value="ECO:0007669"/>
    <property type="project" value="TreeGrafter"/>
</dbReference>
<dbReference type="Gene3D" id="2.60.120.10">
    <property type="entry name" value="Jelly Rolls"/>
    <property type="match status" value="1"/>
</dbReference>
<dbReference type="GO" id="GO:0019305">
    <property type="term" value="P:dTDP-rhamnose biosynthetic process"/>
    <property type="evidence" value="ECO:0007669"/>
    <property type="project" value="UniProtKB-UniRule"/>
</dbReference>
<evidence type="ECO:0000256" key="5">
    <source>
        <dbReference type="PIRSR" id="PIRSR600888-1"/>
    </source>
</evidence>
<proteinExistence type="inferred from homology"/>
<dbReference type="PANTHER" id="PTHR21047">
    <property type="entry name" value="DTDP-6-DEOXY-D-GLUCOSE-3,5 EPIMERASE"/>
    <property type="match status" value="1"/>
</dbReference>
<comment type="pathway">
    <text evidence="7">Carbohydrate biosynthesis; dTDP-L-rhamnose biosynthesis.</text>
</comment>
<dbReference type="GO" id="GO:0000271">
    <property type="term" value="P:polysaccharide biosynthetic process"/>
    <property type="evidence" value="ECO:0007669"/>
    <property type="project" value="TreeGrafter"/>
</dbReference>
<keyword evidence="7" id="KW-0413">Isomerase</keyword>
<accession>A0A217EHG2</accession>
<dbReference type="EMBL" id="FZLN01000004">
    <property type="protein sequence ID" value="SNQ29949.1"/>
    <property type="molecule type" value="Genomic_DNA"/>
</dbReference>
<dbReference type="Proteomes" id="UP000243463">
    <property type="component" value="Unassembled WGS sequence"/>
</dbReference>
<evidence type="ECO:0000256" key="1">
    <source>
        <dbReference type="ARBA" id="ARBA00001298"/>
    </source>
</evidence>
<keyword evidence="9" id="KW-1185">Reference proteome</keyword>
<evidence type="ECO:0000256" key="3">
    <source>
        <dbReference type="ARBA" id="ARBA00012098"/>
    </source>
</evidence>
<dbReference type="SUPFAM" id="SSF51182">
    <property type="entry name" value="RmlC-like cupins"/>
    <property type="match status" value="1"/>
</dbReference>
<evidence type="ECO:0000256" key="2">
    <source>
        <dbReference type="ARBA" id="ARBA00001997"/>
    </source>
</evidence>